<dbReference type="GO" id="GO:0045892">
    <property type="term" value="P:negative regulation of DNA-templated transcription"/>
    <property type="evidence" value="ECO:0007669"/>
    <property type="project" value="InterPro"/>
</dbReference>
<dbReference type="GO" id="GO:0048367">
    <property type="term" value="P:shoot system development"/>
    <property type="evidence" value="ECO:0007669"/>
    <property type="project" value="InterPro"/>
</dbReference>
<dbReference type="RefSeq" id="XP_008793067.2">
    <property type="nucleotide sequence ID" value="XM_008794845.4"/>
</dbReference>
<evidence type="ECO:0000313" key="3">
    <source>
        <dbReference type="RefSeq" id="XP_008793067.2"/>
    </source>
</evidence>
<dbReference type="AlphaFoldDB" id="A0A8B7C778"/>
<feature type="region of interest" description="Disordered" evidence="1">
    <location>
        <begin position="968"/>
        <end position="990"/>
    </location>
</feature>
<dbReference type="PANTHER" id="PTHR35504:SF1">
    <property type="entry name" value="PROTEIN EMBRYONIC FLOWER 1"/>
    <property type="match status" value="1"/>
</dbReference>
<keyword evidence="2" id="KW-1185">Reference proteome</keyword>
<feature type="compositionally biased region" description="Polar residues" evidence="1">
    <location>
        <begin position="328"/>
        <end position="345"/>
    </location>
</feature>
<dbReference type="GeneID" id="103709485"/>
<feature type="region of interest" description="Disordered" evidence="1">
    <location>
        <begin position="383"/>
        <end position="439"/>
    </location>
</feature>
<dbReference type="PANTHER" id="PTHR35504">
    <property type="entry name" value="PROTEIN EMBRYONIC FLOWER 1"/>
    <property type="match status" value="1"/>
</dbReference>
<feature type="region of interest" description="Disordered" evidence="1">
    <location>
        <begin position="276"/>
        <end position="295"/>
    </location>
</feature>
<dbReference type="InterPro" id="IPR034583">
    <property type="entry name" value="EMF1"/>
</dbReference>
<sequence>MEVSFVKELDLKGKEPAFDSNACQSLVELRSIEQVEDDDDEEANKCEHFTIRGYVAKVRRRDAKICWPLFLPRHQTLGELVSSLPPLPVTKFRWWNCQKCLSEANTPEDVISDGAVIKVQNDEVNTCNTSSLVNADATNLLSGFQQPSEEKILDGKLVEADSSINVINGECSPLLCSGKKENASTNRDLTKEGLQIPKGAPGRSEENQNQSSEPTIFTAEPIIALNKCKMALGVDINIPKADALAAISAHMSDHDSMHLNKRHSEAFDSNMDLPNDTTHLDHSSELGNSHASFHHKKARKVRFLDDIIRSEQLSVSTVVHGSSEDAKGSQNKNGNGRSPDTSNWKLQHPDNKSHLVMHIQEMSSIEASQNEDEGNSLMDWLKKASKKANAQKGHSENKHLDATVGISSGSSSKQGVSRCKKKSALEKENKMPPLKPGRPCLVAQQDNFVAEDESPQLLPAKIVNNRSTGCTVSEKSLHHGPEIQEGTNKKSILSKKKNKAPPVEDRLKVKKKVIKKQKTRSLFEQEGLDDIPMDIVELLAKHQHERCLMNAGVAAESMHNLSKMTGNMRDGNDSEKRCDEGCDEGMILDVVHKNLSHQKSHFNQAVEAVHTTMRNNSDADCRLKACDSSNFCKQNLHIDLNQQPTEFLELSECSGDPLSRLEHRVTVSNISYSPQNFGLDLKMQTSGSCNRNQAIATKILSRNDHDGTSAPLNGTAFGSITRRDDTDFNYVNVDSHDSWLDQSMKTVGQKTDFHDSHESKFTSLQLLLGKEQAESSINRHSAATYSFVEAGNTCHSRTIKPLNLYANETISALHLLRLMDQTAGSGASYTNQEGSILESGLNCTDRREEFRKEMPRHPWRAGYSDQDQHPWNASKPHHPVPRISYAVSLLNKEIVTQSSNRPALQGLEAKHPIELPLHSIIEKEKTGYSCSAIHTEVGNTRTSIYMGINSKQMVSGLDSFAHSSSSLTTYEMDQSGSSSKDKGDQPPTSHCEFENCVVNRNPADFTALDEDECTVGINDPGTRYISLSKSLQYRTHPDGHKQQ</sequence>
<feature type="region of interest" description="Disordered" evidence="1">
    <location>
        <begin position="316"/>
        <end position="348"/>
    </location>
</feature>
<dbReference type="Proteomes" id="UP000228380">
    <property type="component" value="Chromosome 11"/>
</dbReference>
<organism evidence="2 3">
    <name type="scientific">Phoenix dactylifera</name>
    <name type="common">Date palm</name>
    <dbReference type="NCBI Taxonomy" id="42345"/>
    <lineage>
        <taxon>Eukaryota</taxon>
        <taxon>Viridiplantae</taxon>
        <taxon>Streptophyta</taxon>
        <taxon>Embryophyta</taxon>
        <taxon>Tracheophyta</taxon>
        <taxon>Spermatophyta</taxon>
        <taxon>Magnoliopsida</taxon>
        <taxon>Liliopsida</taxon>
        <taxon>Arecaceae</taxon>
        <taxon>Coryphoideae</taxon>
        <taxon>Phoeniceae</taxon>
        <taxon>Phoenix</taxon>
    </lineage>
</organism>
<evidence type="ECO:0000256" key="1">
    <source>
        <dbReference type="SAM" id="MobiDB-lite"/>
    </source>
</evidence>
<feature type="region of interest" description="Disordered" evidence="1">
    <location>
        <begin position="182"/>
        <end position="213"/>
    </location>
</feature>
<feature type="compositionally biased region" description="Low complexity" evidence="1">
    <location>
        <begin position="405"/>
        <end position="417"/>
    </location>
</feature>
<gene>
    <name evidence="3" type="primary">LOC103709485</name>
</gene>
<proteinExistence type="predicted"/>
<name>A0A8B7C778_PHODC</name>
<protein>
    <submittedName>
        <fullName evidence="3">Uncharacterized protein LOC103709485</fullName>
    </submittedName>
</protein>
<feature type="region of interest" description="Disordered" evidence="1">
    <location>
        <begin position="481"/>
        <end position="503"/>
    </location>
</feature>
<dbReference type="OrthoDB" id="754229at2759"/>
<reference evidence="3" key="2">
    <citation type="submission" date="2025-08" db="UniProtKB">
        <authorList>
            <consortium name="RefSeq"/>
        </authorList>
    </citation>
    <scope>IDENTIFICATION</scope>
    <source>
        <tissue evidence="3">Young leaves</tissue>
    </source>
</reference>
<accession>A0A8B7C778</accession>
<reference evidence="2" key="1">
    <citation type="journal article" date="2019" name="Nat. Commun.">
        <title>Genome-wide association mapping of date palm fruit traits.</title>
        <authorList>
            <person name="Hazzouri K.M."/>
            <person name="Gros-Balthazard M."/>
            <person name="Flowers J.M."/>
            <person name="Copetti D."/>
            <person name="Lemansour A."/>
            <person name="Lebrun M."/>
            <person name="Masmoudi K."/>
            <person name="Ferrand S."/>
            <person name="Dhar M.I."/>
            <person name="Fresquez Z.A."/>
            <person name="Rosas U."/>
            <person name="Zhang J."/>
            <person name="Talag J."/>
            <person name="Lee S."/>
            <person name="Kudrna D."/>
            <person name="Powell R.F."/>
            <person name="Leitch I.J."/>
            <person name="Krueger R.R."/>
            <person name="Wing R.A."/>
            <person name="Amiri K.M.A."/>
            <person name="Purugganan M.D."/>
        </authorList>
    </citation>
    <scope>NUCLEOTIDE SEQUENCE [LARGE SCALE GENOMIC DNA]</scope>
    <source>
        <strain evidence="2">cv. Khalas</strain>
    </source>
</reference>
<dbReference type="KEGG" id="pda:103709485"/>
<evidence type="ECO:0000313" key="2">
    <source>
        <dbReference type="Proteomes" id="UP000228380"/>
    </source>
</evidence>
<dbReference type="GO" id="GO:0009910">
    <property type="term" value="P:negative regulation of flower development"/>
    <property type="evidence" value="ECO:0007669"/>
    <property type="project" value="InterPro"/>
</dbReference>